<reference evidence="2 3" key="1">
    <citation type="journal article" date="2017" name="ISME J.">
        <title>Energy and carbon metabolisms in a deep terrestrial subsurface fluid microbial community.</title>
        <authorList>
            <person name="Momper L."/>
            <person name="Jungbluth S.P."/>
            <person name="Lee M.D."/>
            <person name="Amend J.P."/>
        </authorList>
    </citation>
    <scope>NUCLEOTIDE SEQUENCE [LARGE SCALE GENOMIC DNA]</scope>
    <source>
        <strain evidence="2">SURF_17</strain>
    </source>
</reference>
<name>A0A419EZC1_9BACT</name>
<organism evidence="2 3">
    <name type="scientific">Candidatus Abyssobacteria bacterium SURF_17</name>
    <dbReference type="NCBI Taxonomy" id="2093361"/>
    <lineage>
        <taxon>Bacteria</taxon>
        <taxon>Pseudomonadati</taxon>
        <taxon>Candidatus Hydrogenedentota</taxon>
        <taxon>Candidatus Abyssobacteria</taxon>
    </lineage>
</organism>
<evidence type="ECO:0000256" key="1">
    <source>
        <dbReference type="SAM" id="SignalP"/>
    </source>
</evidence>
<evidence type="ECO:0000313" key="2">
    <source>
        <dbReference type="EMBL" id="RJP70779.1"/>
    </source>
</evidence>
<dbReference type="EMBL" id="QZKI01000065">
    <property type="protein sequence ID" value="RJP70779.1"/>
    <property type="molecule type" value="Genomic_DNA"/>
</dbReference>
<feature type="signal peptide" evidence="1">
    <location>
        <begin position="1"/>
        <end position="29"/>
    </location>
</feature>
<protein>
    <submittedName>
        <fullName evidence="2">Uncharacterized protein</fullName>
    </submittedName>
</protein>
<comment type="caution">
    <text evidence="2">The sequence shown here is derived from an EMBL/GenBank/DDBJ whole genome shotgun (WGS) entry which is preliminary data.</text>
</comment>
<evidence type="ECO:0000313" key="3">
    <source>
        <dbReference type="Proteomes" id="UP000285961"/>
    </source>
</evidence>
<feature type="chain" id="PRO_5019205415" evidence="1">
    <location>
        <begin position="30"/>
        <end position="167"/>
    </location>
</feature>
<keyword evidence="1" id="KW-0732">Signal</keyword>
<dbReference type="AlphaFoldDB" id="A0A419EZC1"/>
<accession>A0A419EZC1</accession>
<gene>
    <name evidence="2" type="ORF">C4532_08850</name>
</gene>
<sequence length="167" mass="18174">MATFRPRIALPALVIIAALTASFSDPAMMKDLDVLKRALAKSLGERSNTGANRIAAVRKSEDHGRDTLLVVLNANSSPTTAGLRHGILDDTATVLEVAKSWGWPDKVDQVIVTEHFPLKGKDAPRDPQPIFVGAISSSKVREVDWGTIDRRKIPEMLDGLSWHGSLE</sequence>
<proteinExistence type="predicted"/>
<dbReference type="Proteomes" id="UP000285961">
    <property type="component" value="Unassembled WGS sequence"/>
</dbReference>